<gene>
    <name evidence="2" type="ORF">METZ01_LOCUS486682</name>
</gene>
<evidence type="ECO:0000313" key="2">
    <source>
        <dbReference type="EMBL" id="SVE33828.1"/>
    </source>
</evidence>
<organism evidence="2">
    <name type="scientific">marine metagenome</name>
    <dbReference type="NCBI Taxonomy" id="408172"/>
    <lineage>
        <taxon>unclassified sequences</taxon>
        <taxon>metagenomes</taxon>
        <taxon>ecological metagenomes</taxon>
    </lineage>
</organism>
<proteinExistence type="predicted"/>
<sequence>MKNIISYILFISALNYNAQTPNWIAIKDTTMPFIAIPAEFDTAYRFSHTVGGWEDSHFITRDGLTLYCTYGPIDAFSWLDSTGGALNNFSPFSRGPDFGMDLVTAPDTSSEWFHFDILIANRDSIHHPFINWELSNMARPIFGEGGPHIIKRQDGSVDIFSYATNNTPNYSLDIFVFRDTTINPSGIGTSLPAPVNTDSTKEDNPHIERLSSSEQLLFYE</sequence>
<accession>A0A383CQC3</accession>
<reference evidence="2" key="1">
    <citation type="submission" date="2018-05" db="EMBL/GenBank/DDBJ databases">
        <authorList>
            <person name="Lanie J.A."/>
            <person name="Ng W.-L."/>
            <person name="Kazmierczak K.M."/>
            <person name="Andrzejewski T.M."/>
            <person name="Davidsen T.M."/>
            <person name="Wayne K.J."/>
            <person name="Tettelin H."/>
            <person name="Glass J.I."/>
            <person name="Rusch D."/>
            <person name="Podicherti R."/>
            <person name="Tsui H.-C.T."/>
            <person name="Winkler M.E."/>
        </authorList>
    </citation>
    <scope>NUCLEOTIDE SEQUENCE</scope>
</reference>
<name>A0A383CQC3_9ZZZZ</name>
<dbReference type="AlphaFoldDB" id="A0A383CQC3"/>
<feature type="region of interest" description="Disordered" evidence="1">
    <location>
        <begin position="187"/>
        <end position="207"/>
    </location>
</feature>
<feature type="non-terminal residue" evidence="2">
    <location>
        <position position="220"/>
    </location>
</feature>
<protein>
    <submittedName>
        <fullName evidence="2">Uncharacterized protein</fullName>
    </submittedName>
</protein>
<dbReference type="EMBL" id="UINC01210389">
    <property type="protein sequence ID" value="SVE33828.1"/>
    <property type="molecule type" value="Genomic_DNA"/>
</dbReference>
<evidence type="ECO:0000256" key="1">
    <source>
        <dbReference type="SAM" id="MobiDB-lite"/>
    </source>
</evidence>